<keyword evidence="7" id="KW-1003">Cell membrane</keyword>
<evidence type="ECO:0000256" key="1">
    <source>
        <dbReference type="ARBA" id="ARBA00004141"/>
    </source>
</evidence>
<reference evidence="10 11" key="1">
    <citation type="submission" date="2016-11" db="EMBL/GenBank/DDBJ databases">
        <authorList>
            <person name="Varghese N."/>
            <person name="Submissions S."/>
        </authorList>
    </citation>
    <scope>NUCLEOTIDE SEQUENCE [LARGE SCALE GENOMIC DNA]</scope>
    <source>
        <strain evidence="10 11">DSM 19027</strain>
    </source>
</reference>
<feature type="transmembrane region" description="Helical" evidence="7">
    <location>
        <begin position="233"/>
        <end position="252"/>
    </location>
</feature>
<name>A0A1M6FAY8_9FIRM</name>
<dbReference type="InterPro" id="IPR018480">
    <property type="entry name" value="PNAcMuramoyl-5peptid_Trfase_CS"/>
</dbReference>
<feature type="binding site" evidence="9">
    <location>
        <position position="237"/>
    </location>
    <ligand>
        <name>Mg(2+)</name>
        <dbReference type="ChEBI" id="CHEBI:18420"/>
    </ligand>
</feature>
<comment type="catalytic activity">
    <reaction evidence="7">
        <text>UDP-N-acetyl-alpha-D-muramoyl-L-alanyl-gamma-D-glutamyl-meso-2,6-diaminopimeloyl-D-alanyl-D-alanine + di-trans,octa-cis-undecaprenyl phosphate = di-trans,octa-cis-undecaprenyl diphospho-N-acetyl-alpha-D-muramoyl-L-alanyl-D-glutamyl-meso-2,6-diaminopimeloyl-D-alanyl-D-alanine + UMP</text>
        <dbReference type="Rhea" id="RHEA:28386"/>
        <dbReference type="ChEBI" id="CHEBI:57865"/>
        <dbReference type="ChEBI" id="CHEBI:60392"/>
        <dbReference type="ChEBI" id="CHEBI:61386"/>
        <dbReference type="ChEBI" id="CHEBI:61387"/>
        <dbReference type="EC" id="2.7.8.13"/>
    </reaction>
</comment>
<keyword evidence="11" id="KW-1185">Reference proteome</keyword>
<dbReference type="CDD" id="cd06852">
    <property type="entry name" value="GT_MraY"/>
    <property type="match status" value="1"/>
</dbReference>
<feature type="transmembrane region" description="Helical" evidence="7">
    <location>
        <begin position="308"/>
        <end position="326"/>
    </location>
</feature>
<keyword evidence="7 9" id="KW-0460">Magnesium</keyword>
<dbReference type="PANTHER" id="PTHR22926:SF5">
    <property type="entry name" value="PHOSPHO-N-ACETYLMURAMOYL-PENTAPEPTIDE-TRANSFERASE HOMOLOG"/>
    <property type="match status" value="1"/>
</dbReference>
<comment type="cofactor">
    <cofactor evidence="7 9">
        <name>Mg(2+)</name>
        <dbReference type="ChEBI" id="CHEBI:18420"/>
    </cofactor>
</comment>
<dbReference type="PROSITE" id="PS01347">
    <property type="entry name" value="MRAY_1"/>
    <property type="match status" value="1"/>
</dbReference>
<feature type="transmembrane region" description="Helical" evidence="7">
    <location>
        <begin position="258"/>
        <end position="281"/>
    </location>
</feature>
<dbReference type="GO" id="GO:0005886">
    <property type="term" value="C:plasma membrane"/>
    <property type="evidence" value="ECO:0007669"/>
    <property type="project" value="UniProtKB-SubCell"/>
</dbReference>
<dbReference type="RefSeq" id="WP_149678457.1">
    <property type="nucleotide sequence ID" value="NZ_FQZP01000016.1"/>
</dbReference>
<dbReference type="EC" id="2.7.8.13" evidence="7 8"/>
<dbReference type="PANTHER" id="PTHR22926">
    <property type="entry name" value="PHOSPHO-N-ACETYLMURAMOYL-PENTAPEPTIDE-TRANSFERASE"/>
    <property type="match status" value="1"/>
</dbReference>
<evidence type="ECO:0000256" key="4">
    <source>
        <dbReference type="ARBA" id="ARBA00022692"/>
    </source>
</evidence>
<protein>
    <recommendedName>
        <fullName evidence="7 8">Phospho-N-acetylmuramoyl-pentapeptide-transferase</fullName>
        <ecNumber evidence="7 8">2.7.8.13</ecNumber>
    </recommendedName>
    <alternativeName>
        <fullName evidence="7">UDP-MurNAc-pentapeptide phosphotransferase</fullName>
    </alternativeName>
</protein>
<evidence type="ECO:0000256" key="3">
    <source>
        <dbReference type="ARBA" id="ARBA00022679"/>
    </source>
</evidence>
<keyword evidence="7" id="KW-0133">Cell shape</keyword>
<comment type="function">
    <text evidence="7">Catalyzes the initial step of the lipid cycle reactions in the biosynthesis of the cell wall peptidoglycan: transfers peptidoglycan precursor phospho-MurNAc-pentapeptide from UDP-MurNAc-pentapeptide onto the lipid carrier undecaprenyl phosphate, yielding undecaprenyl-pyrophosphoryl-MurNAc-pentapeptide, known as lipid I.</text>
</comment>
<dbReference type="Pfam" id="PF00953">
    <property type="entry name" value="Glycos_transf_4"/>
    <property type="match status" value="1"/>
</dbReference>
<evidence type="ECO:0000256" key="8">
    <source>
        <dbReference type="NCBIfam" id="TIGR00445"/>
    </source>
</evidence>
<feature type="transmembrane region" description="Helical" evidence="7">
    <location>
        <begin position="12"/>
        <end position="33"/>
    </location>
</feature>
<feature type="transmembrane region" description="Helical" evidence="7">
    <location>
        <begin position="208"/>
        <end position="226"/>
    </location>
</feature>
<dbReference type="OrthoDB" id="9805475at2"/>
<feature type="transmembrane region" description="Helical" evidence="7">
    <location>
        <begin position="82"/>
        <end position="98"/>
    </location>
</feature>
<dbReference type="PROSITE" id="PS01348">
    <property type="entry name" value="MRAY_2"/>
    <property type="match status" value="1"/>
</dbReference>
<keyword evidence="7" id="KW-0132">Cell division</keyword>
<dbReference type="Pfam" id="PF10555">
    <property type="entry name" value="MraY_sig1"/>
    <property type="match status" value="1"/>
</dbReference>
<keyword evidence="6 7" id="KW-0472">Membrane</keyword>
<feature type="transmembrane region" description="Helical" evidence="7">
    <location>
        <begin position="153"/>
        <end position="171"/>
    </location>
</feature>
<organism evidence="10 11">
    <name type="scientific">Thermoclostridium caenicola</name>
    <dbReference type="NCBI Taxonomy" id="659425"/>
    <lineage>
        <taxon>Bacteria</taxon>
        <taxon>Bacillati</taxon>
        <taxon>Bacillota</taxon>
        <taxon>Clostridia</taxon>
        <taxon>Eubacteriales</taxon>
        <taxon>Oscillospiraceae</taxon>
        <taxon>Thermoclostridium</taxon>
    </lineage>
</organism>
<evidence type="ECO:0000256" key="2">
    <source>
        <dbReference type="ARBA" id="ARBA00005583"/>
    </source>
</evidence>
<dbReference type="GO" id="GO:0008963">
    <property type="term" value="F:phospho-N-acetylmuramoyl-pentapeptide-transferase activity"/>
    <property type="evidence" value="ECO:0007669"/>
    <property type="project" value="UniProtKB-UniRule"/>
</dbReference>
<keyword evidence="3 7" id="KW-0808">Transferase</keyword>
<proteinExistence type="inferred from homology"/>
<dbReference type="GO" id="GO:0046872">
    <property type="term" value="F:metal ion binding"/>
    <property type="evidence" value="ECO:0007669"/>
    <property type="project" value="UniProtKB-KW"/>
</dbReference>
<dbReference type="NCBIfam" id="TIGR00445">
    <property type="entry name" value="mraY"/>
    <property type="match status" value="1"/>
</dbReference>
<dbReference type="EMBL" id="FQZP01000016">
    <property type="protein sequence ID" value="SHI94816.1"/>
    <property type="molecule type" value="Genomic_DNA"/>
</dbReference>
<dbReference type="AlphaFoldDB" id="A0A1M6FAY8"/>
<accession>A0A1M6FAY8</accession>
<keyword evidence="5 7" id="KW-1133">Transmembrane helix</keyword>
<keyword evidence="7 9" id="KW-0479">Metal-binding</keyword>
<evidence type="ECO:0000256" key="6">
    <source>
        <dbReference type="ARBA" id="ARBA00023136"/>
    </source>
</evidence>
<feature type="transmembrane region" description="Helical" evidence="7">
    <location>
        <begin position="119"/>
        <end position="147"/>
    </location>
</feature>
<dbReference type="GO" id="GO:0008360">
    <property type="term" value="P:regulation of cell shape"/>
    <property type="evidence" value="ECO:0007669"/>
    <property type="project" value="UniProtKB-KW"/>
</dbReference>
<keyword evidence="7" id="KW-0961">Cell wall biogenesis/degradation</keyword>
<evidence type="ECO:0000256" key="9">
    <source>
        <dbReference type="PIRSR" id="PIRSR600715-1"/>
    </source>
</evidence>
<feature type="transmembrane region" description="Helical" evidence="7">
    <location>
        <begin position="54"/>
        <end position="76"/>
    </location>
</feature>
<keyword evidence="7" id="KW-0573">Peptidoglycan synthesis</keyword>
<gene>
    <name evidence="7" type="primary">mraY</name>
    <name evidence="10" type="ORF">SAMN05444373_10166</name>
</gene>
<dbReference type="HAMAP" id="MF_00038">
    <property type="entry name" value="MraY"/>
    <property type="match status" value="1"/>
</dbReference>
<dbReference type="GO" id="GO:0071555">
    <property type="term" value="P:cell wall organization"/>
    <property type="evidence" value="ECO:0007669"/>
    <property type="project" value="UniProtKB-KW"/>
</dbReference>
<keyword evidence="7" id="KW-0131">Cell cycle</keyword>
<evidence type="ECO:0000256" key="7">
    <source>
        <dbReference type="HAMAP-Rule" id="MF_00038"/>
    </source>
</evidence>
<dbReference type="Proteomes" id="UP000324781">
    <property type="component" value="Unassembled WGS sequence"/>
</dbReference>
<dbReference type="GO" id="GO:0051301">
    <property type="term" value="P:cell division"/>
    <property type="evidence" value="ECO:0007669"/>
    <property type="project" value="UniProtKB-KW"/>
</dbReference>
<sequence length="327" mass="35577">MNKIFNVIPHQLLAYLIAFAMSLALARIMIPLLKRLKCGQTVREEGPESHKAKSGTPTMGGLLFLIPMVLVGGWYAIKDHRILVLILVTLGFGLIGFLDDYLKVVRKHNTGLKPKQKMLGLLIVSGAFTWYAISYIPSASTLVIPFIGLKAPVTLPVAIAVPFSIFVLAAFTNAVNLTDGLDGLAGTVTTLVLLFLTVMSTFRDDWEYIRTFCAILAGGLLGFLVFNLHPAKVFMGDVGALALGGALAAMALMTGTAIYLGIAGIIYVAEALSVVIQVFWFKRTRRRVFLMSPLHHHYEYKGWKETKVVTVFALVTLAAGVVAVLLL</sequence>
<dbReference type="InterPro" id="IPR000715">
    <property type="entry name" value="Glycosyl_transferase_4"/>
</dbReference>
<evidence type="ECO:0000313" key="11">
    <source>
        <dbReference type="Proteomes" id="UP000324781"/>
    </source>
</evidence>
<evidence type="ECO:0000313" key="10">
    <source>
        <dbReference type="EMBL" id="SHI94816.1"/>
    </source>
</evidence>
<evidence type="ECO:0000256" key="5">
    <source>
        <dbReference type="ARBA" id="ARBA00022989"/>
    </source>
</evidence>
<dbReference type="GO" id="GO:0051992">
    <property type="term" value="F:UDP-N-acetylmuramoyl-L-alanyl-D-glutamyl-meso-2,6-diaminopimelyl-D-alanyl-D-alanine:undecaprenyl-phosphate transferase activity"/>
    <property type="evidence" value="ECO:0007669"/>
    <property type="project" value="RHEA"/>
</dbReference>
<dbReference type="InterPro" id="IPR003524">
    <property type="entry name" value="PNAcMuramoyl-5peptid_Trfase"/>
</dbReference>
<feature type="binding site" evidence="9">
    <location>
        <position position="176"/>
    </location>
    <ligand>
        <name>Mg(2+)</name>
        <dbReference type="ChEBI" id="CHEBI:18420"/>
    </ligand>
</feature>
<feature type="transmembrane region" description="Helical" evidence="7">
    <location>
        <begin position="183"/>
        <end position="202"/>
    </location>
</feature>
<keyword evidence="4 7" id="KW-0812">Transmembrane</keyword>
<comment type="subcellular location">
    <subcellularLocation>
        <location evidence="7">Cell membrane</location>
        <topology evidence="7">Multi-pass membrane protein</topology>
    </subcellularLocation>
    <subcellularLocation>
        <location evidence="1">Membrane</location>
        <topology evidence="1">Multi-pass membrane protein</topology>
    </subcellularLocation>
</comment>
<comment type="similarity">
    <text evidence="2 7">Belongs to the glycosyltransferase 4 family. MraY subfamily.</text>
</comment>
<dbReference type="UniPathway" id="UPA00219"/>
<dbReference type="GO" id="GO:0009252">
    <property type="term" value="P:peptidoglycan biosynthetic process"/>
    <property type="evidence" value="ECO:0007669"/>
    <property type="project" value="UniProtKB-UniRule"/>
</dbReference>
<comment type="pathway">
    <text evidence="7">Cell wall biogenesis; peptidoglycan biosynthesis.</text>
</comment>